<reference evidence="1" key="1">
    <citation type="submission" date="2023-04" db="EMBL/GenBank/DDBJ databases">
        <title>Draft Genome sequencing of Naganishia species isolated from polar environments using Oxford Nanopore Technology.</title>
        <authorList>
            <person name="Leo P."/>
            <person name="Venkateswaran K."/>
        </authorList>
    </citation>
    <scope>NUCLEOTIDE SEQUENCE</scope>
    <source>
        <strain evidence="1">MNA-CCFEE 5262</strain>
    </source>
</reference>
<gene>
    <name evidence="1" type="ORF">QFC20_001020</name>
</gene>
<protein>
    <submittedName>
        <fullName evidence="1">Uncharacterized protein</fullName>
    </submittedName>
</protein>
<proteinExistence type="predicted"/>
<accession>A0ACC2WW02</accession>
<organism evidence="1 2">
    <name type="scientific">Naganishia adeliensis</name>
    <dbReference type="NCBI Taxonomy" id="92952"/>
    <lineage>
        <taxon>Eukaryota</taxon>
        <taxon>Fungi</taxon>
        <taxon>Dikarya</taxon>
        <taxon>Basidiomycota</taxon>
        <taxon>Agaricomycotina</taxon>
        <taxon>Tremellomycetes</taxon>
        <taxon>Filobasidiales</taxon>
        <taxon>Filobasidiaceae</taxon>
        <taxon>Naganishia</taxon>
    </lineage>
</organism>
<keyword evidence="2" id="KW-1185">Reference proteome</keyword>
<evidence type="ECO:0000313" key="2">
    <source>
        <dbReference type="Proteomes" id="UP001230649"/>
    </source>
</evidence>
<comment type="caution">
    <text evidence="1">The sequence shown here is derived from an EMBL/GenBank/DDBJ whole genome shotgun (WGS) entry which is preliminary data.</text>
</comment>
<dbReference type="Proteomes" id="UP001230649">
    <property type="component" value="Unassembled WGS sequence"/>
</dbReference>
<name>A0ACC2WW02_9TREE</name>
<dbReference type="EMBL" id="JASBWS010000005">
    <property type="protein sequence ID" value="KAJ9115693.1"/>
    <property type="molecule type" value="Genomic_DNA"/>
</dbReference>
<sequence>MSVIRHRRFACIDNLSIDMRVPSLLTCLALAARLVVGDNADGQVEKHRYESDIAKLRSIVIHSLYSQKDIFLRELLSNSQDALEKLRLTALTEGSFTNLDGWQGNITIEARKSEDGQGGQLIIRDTGIGMTKDELAKNLGTIAKSGTSEFLKNASDSSTLTSTEGSNLIGQFGLGFYSTFLVSPSVRVSSIPPASANHPEPVQYTFESTASGEEFVVFPDPRGNSLLAEGPCGTEVVLEIEAGSDNDWVLDNDKLKELVDKHSQFSSNFPIYLKSNVGGAEEATEEEQYANEQGWVKLNKKQPLWMKEPKSISDDEYRAFYEALDPTPGAETAGWTHWKGDSGTGVSFRAMMYIPAKLPEDFWNKGPAGVLRNIRLMVKRVFITDDLGEDYLPRWLSFLKIVVDADDLPLNVSRETLQNNRFLRQLKRILVRKAMDMFARIARDEPEQWDKIHKTIGNAIRIGMVEADAKDRVKLAGLLRFASSRKESVSLEEYTDNRRDGQQQIYFLAGVGEPIESLARSPLIEKPVARGYEVLLLNQPADETVMAQLGSYRGLKLQDVAKKGLKYGDEDEDAQEKAELEMQKKAFKPLLDWLKKQLQGQISDVVLTNRLVKSPCAIVADNFGWSANMQKLMMAQARDDDAMMQMMMQMPKILEVNPKSPLIEGLLERVLDLPAADEEESDAESTFASHEEEELKETVRVLLDTALIRSGFIVPDTNTYFERVESLLRRSLGVSQAAKTRPDGIKPAPPVAQSPLPDAEEAAERGNMGDAPGGIGFEFGENGPEFMDWSELKSRVDVDGSDREQLDDIVEEALSHDEL</sequence>
<evidence type="ECO:0000313" key="1">
    <source>
        <dbReference type="EMBL" id="KAJ9115693.1"/>
    </source>
</evidence>